<evidence type="ECO:0000256" key="3">
    <source>
        <dbReference type="ARBA" id="ARBA00023002"/>
    </source>
</evidence>
<dbReference type="GO" id="GO:0016491">
    <property type="term" value="F:oxidoreductase activity"/>
    <property type="evidence" value="ECO:0007669"/>
    <property type="project" value="UniProtKB-KW"/>
</dbReference>
<sequence length="280" mass="31112">MLSFDFEYYKPASIDEAVQLFQSLDRQGKNPSYISGGTELITLGRVNKIVTGAVIDIKAIPECLVLEKQGTQLVFGAAQSLTVVREKQFFPLLSKAIVEIADHTARNKITLGGNICANIIYREAVLPLLLTDSTLAVAGLNGLIQYPINDIFQQTLQLDRGEFLVQVITHKQETELPFVCLKKRRQWDVGYPLLTAAALNKNGQIKLAISGLCSFPFRDKRMEYSLNNRSLSMKARIEEAVSRIPAPVLNDVHGSAEYRVFVLENTLQEILAEWEGAGDA</sequence>
<evidence type="ECO:0000313" key="6">
    <source>
        <dbReference type="Proteomes" id="UP000198935"/>
    </source>
</evidence>
<keyword evidence="3" id="KW-0560">Oxidoreductase</keyword>
<dbReference type="InterPro" id="IPR036318">
    <property type="entry name" value="FAD-bd_PCMH-like_sf"/>
</dbReference>
<dbReference type="InterPro" id="IPR016166">
    <property type="entry name" value="FAD-bd_PCMH"/>
</dbReference>
<dbReference type="SUPFAM" id="SSF56176">
    <property type="entry name" value="FAD-binding/transporter-associated domain-like"/>
    <property type="match status" value="1"/>
</dbReference>
<dbReference type="Pfam" id="PF00941">
    <property type="entry name" value="FAD_binding_5"/>
    <property type="match status" value="1"/>
</dbReference>
<dbReference type="OrthoDB" id="9774454at2"/>
<dbReference type="SMART" id="SM01092">
    <property type="entry name" value="CO_deh_flav_C"/>
    <property type="match status" value="1"/>
</dbReference>
<dbReference type="AlphaFoldDB" id="A0A1H3U6Q3"/>
<dbReference type="InterPro" id="IPR005107">
    <property type="entry name" value="CO_DH_flav_C"/>
</dbReference>
<keyword evidence="2" id="KW-0274">FAD</keyword>
<dbReference type="Gene3D" id="3.30.43.10">
    <property type="entry name" value="Uridine Diphospho-n-acetylenolpyruvylglucosamine Reductase, domain 2"/>
    <property type="match status" value="1"/>
</dbReference>
<dbReference type="InterPro" id="IPR051312">
    <property type="entry name" value="Diverse_Substr_Oxidored"/>
</dbReference>
<dbReference type="Gene3D" id="3.30.465.10">
    <property type="match status" value="1"/>
</dbReference>
<dbReference type="EMBL" id="FNPI01000019">
    <property type="protein sequence ID" value="SDZ58100.1"/>
    <property type="molecule type" value="Genomic_DNA"/>
</dbReference>
<dbReference type="InterPro" id="IPR016169">
    <property type="entry name" value="FAD-bd_PCMH_sub2"/>
</dbReference>
<dbReference type="InterPro" id="IPR036683">
    <property type="entry name" value="CO_DH_flav_C_dom_sf"/>
</dbReference>
<keyword evidence="6" id="KW-1185">Reference proteome</keyword>
<dbReference type="PROSITE" id="PS51387">
    <property type="entry name" value="FAD_PCMH"/>
    <property type="match status" value="1"/>
</dbReference>
<dbReference type="STRING" id="1503961.SAMN05421736_11912"/>
<evidence type="ECO:0000313" key="5">
    <source>
        <dbReference type="EMBL" id="SDZ58100.1"/>
    </source>
</evidence>
<evidence type="ECO:0000259" key="4">
    <source>
        <dbReference type="PROSITE" id="PS51387"/>
    </source>
</evidence>
<gene>
    <name evidence="5" type="ORF">SAMN05421736_11912</name>
</gene>
<proteinExistence type="predicted"/>
<dbReference type="PANTHER" id="PTHR42659">
    <property type="entry name" value="XANTHINE DEHYDROGENASE SUBUNIT C-RELATED"/>
    <property type="match status" value="1"/>
</dbReference>
<dbReference type="Proteomes" id="UP000198935">
    <property type="component" value="Unassembled WGS sequence"/>
</dbReference>
<dbReference type="InterPro" id="IPR002346">
    <property type="entry name" value="Mopterin_DH_FAD-bd"/>
</dbReference>
<protein>
    <submittedName>
        <fullName evidence="5">CO or xanthine dehydrogenase, FAD-binding subunit</fullName>
    </submittedName>
</protein>
<evidence type="ECO:0000256" key="1">
    <source>
        <dbReference type="ARBA" id="ARBA00022630"/>
    </source>
</evidence>
<reference evidence="6" key="1">
    <citation type="submission" date="2016-10" db="EMBL/GenBank/DDBJ databases">
        <authorList>
            <person name="Varghese N."/>
            <person name="Submissions S."/>
        </authorList>
    </citation>
    <scope>NUCLEOTIDE SEQUENCE [LARGE SCALE GENOMIC DNA]</scope>
    <source>
        <strain evidence="6">SP</strain>
    </source>
</reference>
<name>A0A1H3U6Q3_9BACI</name>
<dbReference type="SUPFAM" id="SSF55447">
    <property type="entry name" value="CO dehydrogenase flavoprotein C-terminal domain-like"/>
    <property type="match status" value="1"/>
</dbReference>
<dbReference type="GO" id="GO:0071949">
    <property type="term" value="F:FAD binding"/>
    <property type="evidence" value="ECO:0007669"/>
    <property type="project" value="InterPro"/>
</dbReference>
<feature type="domain" description="FAD-binding PCMH-type" evidence="4">
    <location>
        <begin position="1"/>
        <end position="174"/>
    </location>
</feature>
<dbReference type="InterPro" id="IPR016167">
    <property type="entry name" value="FAD-bd_PCMH_sub1"/>
</dbReference>
<evidence type="ECO:0000256" key="2">
    <source>
        <dbReference type="ARBA" id="ARBA00022827"/>
    </source>
</evidence>
<dbReference type="PANTHER" id="PTHR42659:SF2">
    <property type="entry name" value="XANTHINE DEHYDROGENASE SUBUNIT C-RELATED"/>
    <property type="match status" value="1"/>
</dbReference>
<organism evidence="5 6">
    <name type="scientific">Evansella caseinilytica</name>
    <dbReference type="NCBI Taxonomy" id="1503961"/>
    <lineage>
        <taxon>Bacteria</taxon>
        <taxon>Bacillati</taxon>
        <taxon>Bacillota</taxon>
        <taxon>Bacilli</taxon>
        <taxon>Bacillales</taxon>
        <taxon>Bacillaceae</taxon>
        <taxon>Evansella</taxon>
    </lineage>
</organism>
<keyword evidence="1" id="KW-0285">Flavoprotein</keyword>
<accession>A0A1H3U6Q3</accession>